<evidence type="ECO:0000256" key="3">
    <source>
        <dbReference type="RuleBase" id="RU000590"/>
    </source>
</evidence>
<comment type="caution">
    <text evidence="5">The sequence shown here is derived from an EMBL/GenBank/DDBJ whole genome shotgun (WGS) entry which is preliminary data.</text>
</comment>
<keyword evidence="5" id="KW-0645">Protease</keyword>
<dbReference type="PANTHER" id="PTHR46112:SF2">
    <property type="entry name" value="XAA-PRO AMINOPEPTIDASE P-RELATED"/>
    <property type="match status" value="1"/>
</dbReference>
<dbReference type="InterPro" id="IPR050659">
    <property type="entry name" value="Peptidase_M24B"/>
</dbReference>
<name>A0A849SCS2_UNCEI</name>
<evidence type="ECO:0000313" key="6">
    <source>
        <dbReference type="Proteomes" id="UP000580839"/>
    </source>
</evidence>
<dbReference type="EMBL" id="JABFRW010000052">
    <property type="protein sequence ID" value="NOT33508.1"/>
    <property type="molecule type" value="Genomic_DNA"/>
</dbReference>
<evidence type="ECO:0000256" key="1">
    <source>
        <dbReference type="ARBA" id="ARBA00022723"/>
    </source>
</evidence>
<sequence>MRRDIDRLMNEQGLAGLVVLALDRYSPAMYYMTGQKIHVGLYVRASNGHAHLVVDPMERDQAAASGIDHSTLTQHGWVQRVERESKPLRAWAGLIADMLENLGIKGRVAFYGEATVGNGWELIEALRAKRPDLVIDDTHPDVLTRARQTKDDDEVANIRRSSEGIVAAWDSLVAYVRTLRRDGETVVDGMRAVKLGDLRALLHREFVARGLEGGESIVAQGRDAGVPHNRGNDEELLRPGAPVIVDIFPGEAGGGYFSDFTRTFCVGVAPEPVKRAWDDVHSAFREAMGAMRVGEPCRSLNEKVCDVFEARGHATRRTDPSLQEGYVHSLGHGVGLSIHEAPLLGGPPSNLDKLEPGMVVTVEPGLYYPSRGLGVRIEDTVVMRADGGFENLTPAAYELEILIPA</sequence>
<dbReference type="Proteomes" id="UP000580839">
    <property type="component" value="Unassembled WGS sequence"/>
</dbReference>
<keyword evidence="5" id="KW-0031">Aminopeptidase</keyword>
<dbReference type="GO" id="GO:0004177">
    <property type="term" value="F:aminopeptidase activity"/>
    <property type="evidence" value="ECO:0007669"/>
    <property type="project" value="UniProtKB-KW"/>
</dbReference>
<dbReference type="SUPFAM" id="SSF55920">
    <property type="entry name" value="Creatinase/aminopeptidase"/>
    <property type="match status" value="1"/>
</dbReference>
<comment type="similarity">
    <text evidence="3">Belongs to the peptidase M24B family.</text>
</comment>
<dbReference type="InterPro" id="IPR000994">
    <property type="entry name" value="Pept_M24"/>
</dbReference>
<evidence type="ECO:0000313" key="5">
    <source>
        <dbReference type="EMBL" id="NOT33508.1"/>
    </source>
</evidence>
<feature type="domain" description="Peptidase M24" evidence="4">
    <location>
        <begin position="158"/>
        <end position="384"/>
    </location>
</feature>
<accession>A0A849SCS2</accession>
<evidence type="ECO:0000256" key="2">
    <source>
        <dbReference type="ARBA" id="ARBA00022801"/>
    </source>
</evidence>
<keyword evidence="2" id="KW-0378">Hydrolase</keyword>
<gene>
    <name evidence="5" type="ORF">HOP12_04975</name>
</gene>
<dbReference type="GO" id="GO:0046872">
    <property type="term" value="F:metal ion binding"/>
    <property type="evidence" value="ECO:0007669"/>
    <property type="project" value="UniProtKB-KW"/>
</dbReference>
<evidence type="ECO:0000259" key="4">
    <source>
        <dbReference type="Pfam" id="PF00557"/>
    </source>
</evidence>
<protein>
    <submittedName>
        <fullName evidence="5">Aminopeptidase P family protein</fullName>
    </submittedName>
</protein>
<proteinExistence type="inferred from homology"/>
<dbReference type="InterPro" id="IPR001131">
    <property type="entry name" value="Peptidase_M24B_aminopep-P_CS"/>
</dbReference>
<keyword evidence="1 3" id="KW-0479">Metal-binding</keyword>
<dbReference type="PROSITE" id="PS00491">
    <property type="entry name" value="PROLINE_PEPTIDASE"/>
    <property type="match status" value="1"/>
</dbReference>
<dbReference type="Pfam" id="PF00557">
    <property type="entry name" value="Peptidase_M24"/>
    <property type="match status" value="1"/>
</dbReference>
<dbReference type="AlphaFoldDB" id="A0A849SCS2"/>
<dbReference type="PANTHER" id="PTHR46112">
    <property type="entry name" value="AMINOPEPTIDASE"/>
    <property type="match status" value="1"/>
</dbReference>
<dbReference type="InterPro" id="IPR036005">
    <property type="entry name" value="Creatinase/aminopeptidase-like"/>
</dbReference>
<organism evidence="5 6">
    <name type="scientific">Eiseniibacteriota bacterium</name>
    <dbReference type="NCBI Taxonomy" id="2212470"/>
    <lineage>
        <taxon>Bacteria</taxon>
        <taxon>Candidatus Eiseniibacteriota</taxon>
    </lineage>
</organism>
<reference evidence="5 6" key="1">
    <citation type="submission" date="2020-04" db="EMBL/GenBank/DDBJ databases">
        <title>Metagenomic profiling of ammonia- and methane-oxidizing microorganisms in a Dutch drinking water treatment plant.</title>
        <authorList>
            <person name="Poghosyan L."/>
            <person name="Leucker S."/>
        </authorList>
    </citation>
    <scope>NUCLEOTIDE SEQUENCE [LARGE SCALE GENOMIC DNA]</scope>
    <source>
        <strain evidence="5">S-RSF-IL-03</strain>
    </source>
</reference>
<dbReference type="Gene3D" id="3.90.230.10">
    <property type="entry name" value="Creatinase/methionine aminopeptidase superfamily"/>
    <property type="match status" value="1"/>
</dbReference>